<dbReference type="Proteomes" id="UP000234462">
    <property type="component" value="Unassembled WGS sequence"/>
</dbReference>
<dbReference type="Gene3D" id="3.20.80.10">
    <property type="entry name" value="Regulatory factor, effector binding domain"/>
    <property type="match status" value="1"/>
</dbReference>
<proteinExistence type="predicted"/>
<dbReference type="AlphaFoldDB" id="A0A2H1L3X7"/>
<accession>A0A2H1L3X7</accession>
<dbReference type="RefSeq" id="WP_101588587.1">
    <property type="nucleotide sequence ID" value="NZ_FXZM01000005.1"/>
</dbReference>
<evidence type="ECO:0000313" key="2">
    <source>
        <dbReference type="EMBL" id="SMY11608.1"/>
    </source>
</evidence>
<dbReference type="Pfam" id="PF06445">
    <property type="entry name" value="GyrI-like"/>
    <property type="match status" value="1"/>
</dbReference>
<evidence type="ECO:0000313" key="3">
    <source>
        <dbReference type="Proteomes" id="UP000234462"/>
    </source>
</evidence>
<gene>
    <name evidence="2" type="ORF">BJEO58_01193</name>
</gene>
<protein>
    <submittedName>
        <fullName evidence="2">Effector-binding domain-containing protein</fullName>
    </submittedName>
</protein>
<dbReference type="SMART" id="SM00871">
    <property type="entry name" value="AraC_E_bind"/>
    <property type="match status" value="1"/>
</dbReference>
<dbReference type="InterPro" id="IPR011256">
    <property type="entry name" value="Reg_factor_effector_dom_sf"/>
</dbReference>
<dbReference type="InterPro" id="IPR010499">
    <property type="entry name" value="AraC_E-bd"/>
</dbReference>
<evidence type="ECO:0000259" key="1">
    <source>
        <dbReference type="SMART" id="SM00871"/>
    </source>
</evidence>
<sequence>MSGSEDVPVSVPVPSRPALLEAPEQVTASVRVEGFPSAHLPVLFDGVFTRLFPALGQAGVQPVGAAFSLYARVPADTVDIEVGIPVDRVLDGAVDLGEIAVPEGAGGDHGAERVSFPLVARASALPGGRIATAAHLGGYDGLGEAWQTFMGALESQGQRAAMPFWEVYTTEPTPDMDPATLRTDLFTALGV</sequence>
<feature type="domain" description="AraC effector-binding" evidence="1">
    <location>
        <begin position="15"/>
        <end position="190"/>
    </location>
</feature>
<name>A0A2H1L3X7_9MICO</name>
<dbReference type="SUPFAM" id="SSF55136">
    <property type="entry name" value="Probable bacterial effector-binding domain"/>
    <property type="match status" value="1"/>
</dbReference>
<dbReference type="OrthoDB" id="795001at2"/>
<dbReference type="EMBL" id="FXZM01000005">
    <property type="protein sequence ID" value="SMY11608.1"/>
    <property type="molecule type" value="Genomic_DNA"/>
</dbReference>
<organism evidence="2 3">
    <name type="scientific">Brevibacterium jeotgali</name>
    <dbReference type="NCBI Taxonomy" id="1262550"/>
    <lineage>
        <taxon>Bacteria</taxon>
        <taxon>Bacillati</taxon>
        <taxon>Actinomycetota</taxon>
        <taxon>Actinomycetes</taxon>
        <taxon>Micrococcales</taxon>
        <taxon>Brevibacteriaceae</taxon>
        <taxon>Brevibacterium</taxon>
    </lineage>
</organism>
<dbReference type="InterPro" id="IPR029442">
    <property type="entry name" value="GyrI-like"/>
</dbReference>
<keyword evidence="3" id="KW-1185">Reference proteome</keyword>
<reference evidence="3" key="1">
    <citation type="submission" date="2017-03" db="EMBL/GenBank/DDBJ databases">
        <authorList>
            <person name="Monnet C."/>
        </authorList>
    </citation>
    <scope>NUCLEOTIDE SEQUENCE [LARGE SCALE GENOMIC DNA]</scope>
    <source>
        <strain evidence="3">SJ5-8</strain>
    </source>
</reference>